<evidence type="ECO:0000256" key="4">
    <source>
        <dbReference type="ARBA" id="ARBA00019062"/>
    </source>
</evidence>
<proteinExistence type="inferred from homology"/>
<feature type="region of interest" description="Disordered" evidence="8">
    <location>
        <begin position="243"/>
        <end position="295"/>
    </location>
</feature>
<dbReference type="Gene3D" id="2.20.25.530">
    <property type="match status" value="1"/>
</dbReference>
<dbReference type="EMBL" id="JAZGQO010000001">
    <property type="protein sequence ID" value="KAK6195811.1"/>
    <property type="molecule type" value="Genomic_DNA"/>
</dbReference>
<dbReference type="InterPro" id="IPR041195">
    <property type="entry name" value="Rnh202_N"/>
</dbReference>
<evidence type="ECO:0000256" key="5">
    <source>
        <dbReference type="ARBA" id="ARBA00023242"/>
    </source>
</evidence>
<evidence type="ECO:0000259" key="10">
    <source>
        <dbReference type="Pfam" id="PF17745"/>
    </source>
</evidence>
<dbReference type="CDD" id="cd09270">
    <property type="entry name" value="RNase_H2-B"/>
    <property type="match status" value="1"/>
</dbReference>
<comment type="caution">
    <text evidence="11">The sequence shown here is derived from an EMBL/GenBank/DDBJ whole genome shotgun (WGS) entry which is preliminary data.</text>
</comment>
<evidence type="ECO:0000259" key="9">
    <source>
        <dbReference type="Pfam" id="PF09468"/>
    </source>
</evidence>
<comment type="subunit">
    <text evidence="3">The RNase H2 complex is a heterotrimer composed of the catalytic subunit RNASEH2A and the non-catalytic subunits RNASEH2B and RNASEH2C.</text>
</comment>
<dbReference type="AlphaFoldDB" id="A0AAN8K6M0"/>
<evidence type="ECO:0000256" key="3">
    <source>
        <dbReference type="ARBA" id="ARBA00011277"/>
    </source>
</evidence>
<dbReference type="GO" id="GO:0006401">
    <property type="term" value="P:RNA catabolic process"/>
    <property type="evidence" value="ECO:0007669"/>
    <property type="project" value="TreeGrafter"/>
</dbReference>
<dbReference type="InterPro" id="IPR019024">
    <property type="entry name" value="RNase_H2_suB_wHTH"/>
</dbReference>
<evidence type="ECO:0000256" key="1">
    <source>
        <dbReference type="ARBA" id="ARBA00004123"/>
    </source>
</evidence>
<evidence type="ECO:0000256" key="8">
    <source>
        <dbReference type="SAM" id="MobiDB-lite"/>
    </source>
</evidence>
<name>A0AAN8K6M0_PATCE</name>
<keyword evidence="12" id="KW-1185">Reference proteome</keyword>
<gene>
    <name evidence="11" type="ORF">SNE40_001164</name>
</gene>
<feature type="domain" description="Ribonuclease H2 subunit B wHTH" evidence="9">
    <location>
        <begin position="102"/>
        <end position="231"/>
    </location>
</feature>
<dbReference type="Pfam" id="PF09468">
    <property type="entry name" value="RNase_H2-Ydr279"/>
    <property type="match status" value="1"/>
</dbReference>
<dbReference type="FunFam" id="1.10.20.120:FF:000002">
    <property type="entry name" value="Ribonuclease H2 subunit B"/>
    <property type="match status" value="1"/>
</dbReference>
<dbReference type="PANTHER" id="PTHR13383:SF11">
    <property type="entry name" value="RIBONUCLEASE H2 SUBUNIT B"/>
    <property type="match status" value="1"/>
</dbReference>
<feature type="domain" description="Rnh202 triple barrel" evidence="10">
    <location>
        <begin position="39"/>
        <end position="99"/>
    </location>
</feature>
<reference evidence="11 12" key="1">
    <citation type="submission" date="2024-01" db="EMBL/GenBank/DDBJ databases">
        <title>The genome of the rayed Mediterranean limpet Patella caerulea (Linnaeus, 1758).</title>
        <authorList>
            <person name="Anh-Thu Weber A."/>
            <person name="Halstead-Nussloch G."/>
        </authorList>
    </citation>
    <scope>NUCLEOTIDE SEQUENCE [LARGE SCALE GENOMIC DNA]</scope>
    <source>
        <strain evidence="11">AATW-2023a</strain>
        <tissue evidence="11">Whole specimen</tissue>
    </source>
</reference>
<evidence type="ECO:0000256" key="6">
    <source>
        <dbReference type="ARBA" id="ARBA00024778"/>
    </source>
</evidence>
<organism evidence="11 12">
    <name type="scientific">Patella caerulea</name>
    <name type="common">Rayed Mediterranean limpet</name>
    <dbReference type="NCBI Taxonomy" id="87958"/>
    <lineage>
        <taxon>Eukaryota</taxon>
        <taxon>Metazoa</taxon>
        <taxon>Spiralia</taxon>
        <taxon>Lophotrochozoa</taxon>
        <taxon>Mollusca</taxon>
        <taxon>Gastropoda</taxon>
        <taxon>Patellogastropoda</taxon>
        <taxon>Patelloidea</taxon>
        <taxon>Patellidae</taxon>
        <taxon>Patella</taxon>
    </lineage>
</organism>
<dbReference type="Gene3D" id="1.10.20.120">
    <property type="match status" value="1"/>
</dbReference>
<dbReference type="Pfam" id="PF17745">
    <property type="entry name" value="Ydr279_N"/>
    <property type="match status" value="1"/>
</dbReference>
<feature type="compositionally biased region" description="Basic and acidic residues" evidence="8">
    <location>
        <begin position="243"/>
        <end position="276"/>
    </location>
</feature>
<accession>A0AAN8K6M0</accession>
<evidence type="ECO:0000256" key="2">
    <source>
        <dbReference type="ARBA" id="ARBA00009823"/>
    </source>
</evidence>
<comment type="function">
    <text evidence="6">Non catalytic subunit of RNase H2, an endonuclease that specifically degrades the RNA of RNA:DNA hybrids. Participates in DNA replication, possibly by mediating the removal of lagging-strand Okazaki fragment RNA primers during DNA replication. Mediates the excision of single ribonucleotides from DNA:RNA duplexes.</text>
</comment>
<evidence type="ECO:0000313" key="11">
    <source>
        <dbReference type="EMBL" id="KAK6195811.1"/>
    </source>
</evidence>
<keyword evidence="5" id="KW-0539">Nucleus</keyword>
<dbReference type="GO" id="GO:0005654">
    <property type="term" value="C:nucleoplasm"/>
    <property type="evidence" value="ECO:0007669"/>
    <property type="project" value="TreeGrafter"/>
</dbReference>
<dbReference type="GO" id="GO:0032299">
    <property type="term" value="C:ribonuclease H2 complex"/>
    <property type="evidence" value="ECO:0007669"/>
    <property type="project" value="InterPro"/>
</dbReference>
<dbReference type="PANTHER" id="PTHR13383">
    <property type="entry name" value="RIBONUCLEASE H2 SUBUNIT B"/>
    <property type="match status" value="1"/>
</dbReference>
<evidence type="ECO:0000256" key="7">
    <source>
        <dbReference type="ARBA" id="ARBA00033464"/>
    </source>
</evidence>
<comment type="subcellular location">
    <subcellularLocation>
        <location evidence="1">Nucleus</location>
    </subcellularLocation>
</comment>
<comment type="similarity">
    <text evidence="2">Belongs to the RNase H2 subunit B family.</text>
</comment>
<sequence length="310" mass="35792">MPKRPPSRQSSSKAIQEADQSQWVFLMNDNLLEISGDIEEKPVICQLRHPKTDEGCLYLFDQHGKNVYEIIKYKEEFRSWLIGESVQKDGGIILTTQIDPVFLVLPYLIQQDKCSKYMTLDQIVIDDKYTECRRLPDCNGLNELTQVADVKGENDFKGYRYNKDKTLSWLKAKVDNLTDGIIEKGIQVIKSQSAMYVKSNKEEKLDRDAYVKYSYGMISDYLPLQISQELKTYLGIPDCEEKVSHNPVEEPPAKRVKLEDIKPLEDYSKQNDDKKKPTLSKKLSMAQKKLEKIDKKGMKSLSSFFSPKPK</sequence>
<protein>
    <recommendedName>
        <fullName evidence="4">Ribonuclease H2 subunit B</fullName>
    </recommendedName>
    <alternativeName>
        <fullName evidence="7">Ribonuclease HI subunit B</fullName>
    </alternativeName>
</protein>
<evidence type="ECO:0000313" key="12">
    <source>
        <dbReference type="Proteomes" id="UP001347796"/>
    </source>
</evidence>
<dbReference type="Proteomes" id="UP001347796">
    <property type="component" value="Unassembled WGS sequence"/>
</dbReference>
<dbReference type="InterPro" id="IPR040456">
    <property type="entry name" value="RNase_H2_suB"/>
</dbReference>